<name>A0A559IX35_9BACL</name>
<accession>A0A559IX35</accession>
<evidence type="ECO:0000256" key="1">
    <source>
        <dbReference type="SAM" id="SignalP"/>
    </source>
</evidence>
<proteinExistence type="predicted"/>
<keyword evidence="1" id="KW-0732">Signal</keyword>
<evidence type="ECO:0000313" key="2">
    <source>
        <dbReference type="EMBL" id="TVX92190.1"/>
    </source>
</evidence>
<dbReference type="AlphaFoldDB" id="A0A559IX35"/>
<keyword evidence="3" id="KW-1185">Reference proteome</keyword>
<evidence type="ECO:0008006" key="4">
    <source>
        <dbReference type="Google" id="ProtNLM"/>
    </source>
</evidence>
<feature type="chain" id="PRO_5022024348" description="CBM-cenC domain-containing protein" evidence="1">
    <location>
        <begin position="25"/>
        <end position="528"/>
    </location>
</feature>
<protein>
    <recommendedName>
        <fullName evidence="4">CBM-cenC domain-containing protein</fullName>
    </recommendedName>
</protein>
<organism evidence="2 3">
    <name type="scientific">Paenibacillus agilis</name>
    <dbReference type="NCBI Taxonomy" id="3020863"/>
    <lineage>
        <taxon>Bacteria</taxon>
        <taxon>Bacillati</taxon>
        <taxon>Bacillota</taxon>
        <taxon>Bacilli</taxon>
        <taxon>Bacillales</taxon>
        <taxon>Paenibacillaceae</taxon>
        <taxon>Paenibacillus</taxon>
    </lineage>
</organism>
<dbReference type="Gene3D" id="2.60.120.260">
    <property type="entry name" value="Galactose-binding domain-like"/>
    <property type="match status" value="3"/>
</dbReference>
<dbReference type="OrthoDB" id="2569262at2"/>
<evidence type="ECO:0000313" key="3">
    <source>
        <dbReference type="Proteomes" id="UP000318102"/>
    </source>
</evidence>
<dbReference type="RefSeq" id="WP_144987412.1">
    <property type="nucleotide sequence ID" value="NZ_VNJK01000001.1"/>
</dbReference>
<comment type="caution">
    <text evidence="2">The sequence shown here is derived from an EMBL/GenBank/DDBJ whole genome shotgun (WGS) entry which is preliminary data.</text>
</comment>
<sequence>MKNKIKILIVVMLFSCLFMPYTHAQPFIDPFKNQHFYDEANKLTMTTFNRFGQMLMTNYHYDLNGNVVKQEQDWYKDTFEQGSFDQTRFTDGYYETKGKITNEPSKVINGSYSVVGESTSGQEWHEFLHTDISKIQFEPNTTYKVTFRYKVNQETGPNSSYYFLARTPDGGIGNDKGGTWWKGKVEEVGSKTLTFTTGSSAKYYLIWGIHKGGSLSIDDIQITKEIESFESGSYAVTVYTKGYYTREGKITNEPTKVIQGNYSVLGEAESTHDWFEFMHTDRNKIQFEPNTTYKVTFSYKVNQELGPNSYYYFIARTPDGSYEENDRGHTIWKGKAGETGSKTVAFTTGSSAKYYLIWGIHNGGSLSIDDIQITKEIESFESGGYVLPSYTKGHYTSRGKITNELSQVINGGHSVVGESASGQEWFEFLHTDISKIQFEPNTTYKVTFNYKGNQELGPNSYYYFIARTPDGSYKENDRGHKIWKGKAGEVGSKTITFTTGSSTNYYLIWGIHKGGELSIDDITIKFEK</sequence>
<gene>
    <name evidence="2" type="ORF">FPZ44_03430</name>
</gene>
<reference evidence="2 3" key="1">
    <citation type="submission" date="2019-07" db="EMBL/GenBank/DDBJ databases">
        <authorList>
            <person name="Kim J."/>
        </authorList>
    </citation>
    <scope>NUCLEOTIDE SEQUENCE [LARGE SCALE GENOMIC DNA]</scope>
    <source>
        <strain evidence="2 3">N4</strain>
    </source>
</reference>
<dbReference type="EMBL" id="VNJK01000001">
    <property type="protein sequence ID" value="TVX92190.1"/>
    <property type="molecule type" value="Genomic_DNA"/>
</dbReference>
<feature type="signal peptide" evidence="1">
    <location>
        <begin position="1"/>
        <end position="24"/>
    </location>
</feature>
<dbReference type="Proteomes" id="UP000318102">
    <property type="component" value="Unassembled WGS sequence"/>
</dbReference>